<sequence>MGRRVLTVYELAFRQKRKRNPSSFAPADLDGEDLLKIFETWVKNLTTAETHNEDRQTWVSVDDVSLYAPRVLLLDLRVGAYGEAGELVDVDTGEPVGTIADNQAPTGSNRALLFVPETGERAYFLSEESSRGQAGGRIRDLFRPYFSNYTDKVTMVMTAVTESEVWAEAAELTEVEVRVEGKSVDVADGPHVEVGKVSHIARPQRRKRFPRKLLNGLKDENTLKRIVSVEDLPEDHRVWVTMEHDGRTKKFELGTEGAPAIRELLNEATEPTLETSELVAKCTERVRDLCERRGAAWEASWSRPARPSRGE</sequence>
<reference evidence="1 2" key="1">
    <citation type="submission" date="2019-11" db="EMBL/GenBank/DDBJ databases">
        <title>FDA dAtabase for Regulatory Grade micrObial Sequences (FDA-ARGOS): Supporting development and validation of Infectious Disease Dx tests.</title>
        <authorList>
            <person name="Stonesifer R."/>
            <person name="Tallon L."/>
            <person name="Sadzewicz L."/>
            <person name="Vavikolanu K."/>
            <person name="Mehta A."/>
            <person name="Aluvathingal J."/>
            <person name="Nadendla S."/>
            <person name="Myers T."/>
            <person name="Yan Y."/>
            <person name="Sichtig H."/>
        </authorList>
    </citation>
    <scope>NUCLEOTIDE SEQUENCE [LARGE SCALE GENOMIC DNA]</scope>
    <source>
        <strain evidence="1 2">FDAARGOS_732</strain>
    </source>
</reference>
<dbReference type="EMBL" id="CP046315">
    <property type="protein sequence ID" value="QGS10170.1"/>
    <property type="molecule type" value="Genomic_DNA"/>
</dbReference>
<name>A0A857A4Q5_9ACTO</name>
<dbReference type="Proteomes" id="UP000424490">
    <property type="component" value="Chromosome"/>
</dbReference>
<evidence type="ECO:0000313" key="1">
    <source>
        <dbReference type="EMBL" id="QGS10170.1"/>
    </source>
</evidence>
<gene>
    <name evidence="1" type="ORF">FOC40_01265</name>
</gene>
<protein>
    <submittedName>
        <fullName evidence="1">Uncharacterized protein</fullName>
    </submittedName>
</protein>
<organism evidence="1 2">
    <name type="scientific">Schaalia odontolytica</name>
    <dbReference type="NCBI Taxonomy" id="1660"/>
    <lineage>
        <taxon>Bacteria</taxon>
        <taxon>Bacillati</taxon>
        <taxon>Actinomycetota</taxon>
        <taxon>Actinomycetes</taxon>
        <taxon>Actinomycetales</taxon>
        <taxon>Actinomycetaceae</taxon>
        <taxon>Schaalia</taxon>
    </lineage>
</organism>
<evidence type="ECO:0000313" key="2">
    <source>
        <dbReference type="Proteomes" id="UP000424490"/>
    </source>
</evidence>
<accession>A0A857A4Q5</accession>
<proteinExistence type="predicted"/>
<dbReference type="AlphaFoldDB" id="A0A857A4Q5"/>
<dbReference type="RefSeq" id="WP_004565383.1">
    <property type="nucleotide sequence ID" value="NZ_CP046315.1"/>
</dbReference>